<feature type="chain" id="PRO_5009534999" evidence="2">
    <location>
        <begin position="24"/>
        <end position="468"/>
    </location>
</feature>
<feature type="transmembrane region" description="Helical" evidence="1">
    <location>
        <begin position="354"/>
        <end position="379"/>
    </location>
</feature>
<feature type="transmembrane region" description="Helical" evidence="1">
    <location>
        <begin position="391"/>
        <end position="418"/>
    </location>
</feature>
<accession>A0A1F8B8Y5</accession>
<gene>
    <name evidence="3" type="ORF">A2892_00630</name>
</gene>
<evidence type="ECO:0000313" key="3">
    <source>
        <dbReference type="EMBL" id="OGM60514.1"/>
    </source>
</evidence>
<comment type="caution">
    <text evidence="3">The sequence shown here is derived from an EMBL/GenBank/DDBJ whole genome shotgun (WGS) entry which is preliminary data.</text>
</comment>
<dbReference type="EMBL" id="MGHD01000004">
    <property type="protein sequence ID" value="OGM60514.1"/>
    <property type="molecule type" value="Genomic_DNA"/>
</dbReference>
<sequence length="468" mass="51379">MKRLVLLFSSLAILLLPATEVFAQTDSQTVDSSEGVSKESLIAPDTLYPPYPGSEPGFLGQDHSYSVVFRGNGEAVVSAKIVFMNKKDDTLDEIKLRVTKVLPTNLSVYQAISLGRCLRYSSRTYDPVENRYLPSRCIEIEEPDYYSYYGNVSYQKAKAELDVDTLKITLPKAVASNKSGAFIIYFRAIGYAKKNLFGAFNYEFETLKAEEDIRNLMLGISTDSDLILKGVKGEVSYRFEESAFSALESAGAVTAPQKSIAMDRFVSQIGHGKINKSASNLAALESYKVEGDYASSRIKLYAKELTIGFLLILIFVGLTGLVVKRIYKKFSALKEKEVGDSAEKKENLSSSSALLLLTLGVSFFSSVLVSAYSVFVYLLSKFLSGLVEYQFLGMFALFLIIASFIIYAILIFAPAAFIGAKKGVGWGITTLVFSVIWIVLFLGVSVFIIFALINTGGSGPIVPLFKSL</sequence>
<keyword evidence="2" id="KW-0732">Signal</keyword>
<dbReference type="AlphaFoldDB" id="A0A1F8B8Y5"/>
<keyword evidence="1" id="KW-1133">Transmembrane helix</keyword>
<evidence type="ECO:0000313" key="4">
    <source>
        <dbReference type="Proteomes" id="UP000176404"/>
    </source>
</evidence>
<reference evidence="3 4" key="1">
    <citation type="journal article" date="2016" name="Nat. Commun.">
        <title>Thousands of microbial genomes shed light on interconnected biogeochemical processes in an aquifer system.</title>
        <authorList>
            <person name="Anantharaman K."/>
            <person name="Brown C.T."/>
            <person name="Hug L.A."/>
            <person name="Sharon I."/>
            <person name="Castelle C.J."/>
            <person name="Probst A.J."/>
            <person name="Thomas B.C."/>
            <person name="Singh A."/>
            <person name="Wilkins M.J."/>
            <person name="Karaoz U."/>
            <person name="Brodie E.L."/>
            <person name="Williams K.H."/>
            <person name="Hubbard S.S."/>
            <person name="Banfield J.F."/>
        </authorList>
    </citation>
    <scope>NUCLEOTIDE SEQUENCE [LARGE SCALE GENOMIC DNA]</scope>
</reference>
<dbReference type="Proteomes" id="UP000176404">
    <property type="component" value="Unassembled WGS sequence"/>
</dbReference>
<name>A0A1F8B8Y5_9BACT</name>
<organism evidence="3 4">
    <name type="scientific">Candidatus Woesebacteria bacterium RIFCSPLOWO2_01_FULL_39_10b</name>
    <dbReference type="NCBI Taxonomy" id="1802517"/>
    <lineage>
        <taxon>Bacteria</taxon>
        <taxon>Candidatus Woeseibacteriota</taxon>
    </lineage>
</organism>
<evidence type="ECO:0000256" key="1">
    <source>
        <dbReference type="SAM" id="Phobius"/>
    </source>
</evidence>
<feature type="signal peptide" evidence="2">
    <location>
        <begin position="1"/>
        <end position="23"/>
    </location>
</feature>
<evidence type="ECO:0000256" key="2">
    <source>
        <dbReference type="SAM" id="SignalP"/>
    </source>
</evidence>
<feature type="transmembrane region" description="Helical" evidence="1">
    <location>
        <begin position="430"/>
        <end position="453"/>
    </location>
</feature>
<feature type="transmembrane region" description="Helical" evidence="1">
    <location>
        <begin position="305"/>
        <end position="327"/>
    </location>
</feature>
<protein>
    <submittedName>
        <fullName evidence="3">Uncharacterized protein</fullName>
    </submittedName>
</protein>
<keyword evidence="1" id="KW-0812">Transmembrane</keyword>
<keyword evidence="1" id="KW-0472">Membrane</keyword>
<proteinExistence type="predicted"/>